<dbReference type="Proteomes" id="UP000824204">
    <property type="component" value="Unassembled WGS sequence"/>
</dbReference>
<dbReference type="InterPro" id="IPR028349">
    <property type="entry name" value="PafC-like"/>
</dbReference>
<comment type="caution">
    <text evidence="4">The sequence shown here is derived from an EMBL/GenBank/DDBJ whole genome shotgun (WGS) entry which is preliminary data.</text>
</comment>
<name>A0A9D2AF56_9FIRM</name>
<feature type="domain" description="WYL" evidence="2">
    <location>
        <begin position="137"/>
        <end position="202"/>
    </location>
</feature>
<dbReference type="InterPro" id="IPR036390">
    <property type="entry name" value="WH_DNA-bd_sf"/>
</dbReference>
<dbReference type="Pfam" id="PF25583">
    <property type="entry name" value="WCX"/>
    <property type="match status" value="1"/>
</dbReference>
<dbReference type="InterPro" id="IPR057727">
    <property type="entry name" value="WCX_dom"/>
</dbReference>
<dbReference type="EMBL" id="DXFX01000042">
    <property type="protein sequence ID" value="HIX07449.1"/>
    <property type="molecule type" value="Genomic_DNA"/>
</dbReference>
<accession>A0A9D2AF56</accession>
<dbReference type="InterPro" id="IPR026881">
    <property type="entry name" value="WYL_dom"/>
</dbReference>
<feature type="domain" description="Helix-turn-helix type 11" evidence="1">
    <location>
        <begin position="7"/>
        <end position="56"/>
    </location>
</feature>
<proteinExistence type="predicted"/>
<dbReference type="Gene3D" id="1.10.10.10">
    <property type="entry name" value="Winged helix-like DNA-binding domain superfamily/Winged helix DNA-binding domain"/>
    <property type="match status" value="1"/>
</dbReference>
<feature type="domain" description="WCX" evidence="3">
    <location>
        <begin position="231"/>
        <end position="302"/>
    </location>
</feature>
<organism evidence="4 5">
    <name type="scientific">Candidatus Borkfalkia faecipullorum</name>
    <dbReference type="NCBI Taxonomy" id="2838510"/>
    <lineage>
        <taxon>Bacteria</taxon>
        <taxon>Bacillati</taxon>
        <taxon>Bacillota</taxon>
        <taxon>Clostridia</taxon>
        <taxon>Christensenellales</taxon>
        <taxon>Christensenellaceae</taxon>
        <taxon>Candidatus Borkfalkia</taxon>
    </lineage>
</organism>
<dbReference type="InterPro" id="IPR013196">
    <property type="entry name" value="HTH_11"/>
</dbReference>
<dbReference type="InterPro" id="IPR036388">
    <property type="entry name" value="WH-like_DNA-bd_sf"/>
</dbReference>
<evidence type="ECO:0000259" key="3">
    <source>
        <dbReference type="Pfam" id="PF25583"/>
    </source>
</evidence>
<reference evidence="4" key="1">
    <citation type="journal article" date="2021" name="PeerJ">
        <title>Extensive microbial diversity within the chicken gut microbiome revealed by metagenomics and culture.</title>
        <authorList>
            <person name="Gilroy R."/>
            <person name="Ravi A."/>
            <person name="Getino M."/>
            <person name="Pursley I."/>
            <person name="Horton D.L."/>
            <person name="Alikhan N.F."/>
            <person name="Baker D."/>
            <person name="Gharbi K."/>
            <person name="Hall N."/>
            <person name="Watson M."/>
            <person name="Adriaenssens E.M."/>
            <person name="Foster-Nyarko E."/>
            <person name="Jarju S."/>
            <person name="Secka A."/>
            <person name="Antonio M."/>
            <person name="Oren A."/>
            <person name="Chaudhuri R.R."/>
            <person name="La Ragione R."/>
            <person name="Hildebrand F."/>
            <person name="Pallen M.J."/>
        </authorList>
    </citation>
    <scope>NUCLEOTIDE SEQUENCE</scope>
    <source>
        <strain evidence="4">811</strain>
    </source>
</reference>
<dbReference type="PANTHER" id="PTHR34580:SF1">
    <property type="entry name" value="PROTEIN PAFC"/>
    <property type="match status" value="1"/>
</dbReference>
<reference evidence="4" key="2">
    <citation type="submission" date="2021-04" db="EMBL/GenBank/DDBJ databases">
        <authorList>
            <person name="Gilroy R."/>
        </authorList>
    </citation>
    <scope>NUCLEOTIDE SEQUENCE</scope>
    <source>
        <strain evidence="4">811</strain>
    </source>
</reference>
<dbReference type="Pfam" id="PF08279">
    <property type="entry name" value="HTH_11"/>
    <property type="match status" value="1"/>
</dbReference>
<evidence type="ECO:0000313" key="5">
    <source>
        <dbReference type="Proteomes" id="UP000824204"/>
    </source>
</evidence>
<dbReference type="PIRSF" id="PIRSF016838">
    <property type="entry name" value="PafC"/>
    <property type="match status" value="1"/>
</dbReference>
<evidence type="ECO:0000259" key="2">
    <source>
        <dbReference type="Pfam" id="PF13280"/>
    </source>
</evidence>
<evidence type="ECO:0000259" key="1">
    <source>
        <dbReference type="Pfam" id="PF08279"/>
    </source>
</evidence>
<gene>
    <name evidence="4" type="ORF">H9741_03185</name>
</gene>
<dbReference type="PROSITE" id="PS52050">
    <property type="entry name" value="WYL"/>
    <property type="match status" value="1"/>
</dbReference>
<dbReference type="InterPro" id="IPR051534">
    <property type="entry name" value="CBASS_pafABC_assoc_protein"/>
</dbReference>
<dbReference type="Pfam" id="PF13280">
    <property type="entry name" value="WYL"/>
    <property type="match status" value="1"/>
</dbReference>
<sequence>MKFQVMLRILFRLLKSRKVSAAALAKENDVSERSIRRYLEELIVCGVPLDIIRGRGGGICLPDTYRLPENFLTQEELAAALNALGALYEQLPSEAVRSALEKLEMHSKTGSRDLSLSGNILVDSGTWGDAYGFSDKLHVLEEATENCSCLDIQYIDRGGNASRRVIEPHLLVYKQNIWYIYAWCRTREDFRLFRIGRIRSARDTGETFVKREFDKRHLPLQFNFENAELKEIRLAVTQKALPDVEEWLGMDNVREEKEGLIATATVPAGEVLLSRLLSFGNGIRVLEPASLAKELKDRAQKLCALYD</sequence>
<protein>
    <submittedName>
        <fullName evidence="4">WYL domain-containing protein</fullName>
    </submittedName>
</protein>
<dbReference type="SUPFAM" id="SSF46785">
    <property type="entry name" value="Winged helix' DNA-binding domain"/>
    <property type="match status" value="1"/>
</dbReference>
<dbReference type="PANTHER" id="PTHR34580">
    <property type="match status" value="1"/>
</dbReference>
<dbReference type="AlphaFoldDB" id="A0A9D2AF56"/>
<evidence type="ECO:0000313" key="4">
    <source>
        <dbReference type="EMBL" id="HIX07449.1"/>
    </source>
</evidence>